<accession>A0A0H4PNQ2</accession>
<protein>
    <submittedName>
        <fullName evidence="2">Uncharacterized protein</fullName>
    </submittedName>
</protein>
<dbReference type="InterPro" id="IPR027396">
    <property type="entry name" value="DsrEFH-like"/>
</dbReference>
<dbReference type="PANTHER" id="PTHR37691">
    <property type="entry name" value="BLR3518 PROTEIN"/>
    <property type="match status" value="1"/>
</dbReference>
<sequence length="186" mass="20838">MKKLFRPCQLFFIAIIIVFVTPSFGQDNKATKGPVFDDFGPVYSIENTGFPLDTTQQFKAIFDVAKKQTDPSIQNSIISSLHRYYNMHVRSGVPPENIHLAFVLHGGSTKDALSPATYKEKYKVENPNKELIESLAEMGVGIYICGQSMSSRGYKKEDLLPQVKVGLSAMTVLTVYQMNNFALIKF</sequence>
<dbReference type="STRING" id="320787.CA2015_0403"/>
<dbReference type="EMBL" id="CP012040">
    <property type="protein sequence ID" value="AKP49877.1"/>
    <property type="molecule type" value="Genomic_DNA"/>
</dbReference>
<dbReference type="Proteomes" id="UP000036520">
    <property type="component" value="Chromosome"/>
</dbReference>
<evidence type="ECO:0000313" key="2">
    <source>
        <dbReference type="EMBL" id="AKP49877.1"/>
    </source>
</evidence>
<dbReference type="SUPFAM" id="SSF75169">
    <property type="entry name" value="DsrEFH-like"/>
    <property type="match status" value="1"/>
</dbReference>
<reference evidence="2 3" key="1">
    <citation type="submission" date="2015-07" db="EMBL/GenBank/DDBJ databases">
        <authorList>
            <person name="Kim K.M."/>
        </authorList>
    </citation>
    <scope>NUCLEOTIDE SEQUENCE [LARGE SCALE GENOMIC DNA]</scope>
    <source>
        <strain evidence="2 3">KCTC 12363</strain>
    </source>
</reference>
<feature type="signal peptide" evidence="1">
    <location>
        <begin position="1"/>
        <end position="25"/>
    </location>
</feature>
<dbReference type="KEGG" id="camu:CA2015_0403"/>
<dbReference type="PANTHER" id="PTHR37691:SF1">
    <property type="entry name" value="BLR3518 PROTEIN"/>
    <property type="match status" value="1"/>
</dbReference>
<proteinExistence type="predicted"/>
<feature type="chain" id="PRO_5005208240" evidence="1">
    <location>
        <begin position="26"/>
        <end position="186"/>
    </location>
</feature>
<gene>
    <name evidence="2" type="ORF">CA2015_0403</name>
</gene>
<keyword evidence="3" id="KW-1185">Reference proteome</keyword>
<evidence type="ECO:0000256" key="1">
    <source>
        <dbReference type="SAM" id="SignalP"/>
    </source>
</evidence>
<dbReference type="InterPro" id="IPR003787">
    <property type="entry name" value="Sulphur_relay_DsrE/F-like"/>
</dbReference>
<dbReference type="AlphaFoldDB" id="A0A0H4PNQ2"/>
<keyword evidence="1" id="KW-0732">Signal</keyword>
<dbReference type="Gene3D" id="3.40.1260.10">
    <property type="entry name" value="DsrEFH-like"/>
    <property type="match status" value="1"/>
</dbReference>
<dbReference type="Pfam" id="PF02635">
    <property type="entry name" value="DsrE"/>
    <property type="match status" value="1"/>
</dbReference>
<organism evidence="2 3">
    <name type="scientific">Cyclobacterium amurskyense</name>
    <dbReference type="NCBI Taxonomy" id="320787"/>
    <lineage>
        <taxon>Bacteria</taxon>
        <taxon>Pseudomonadati</taxon>
        <taxon>Bacteroidota</taxon>
        <taxon>Cytophagia</taxon>
        <taxon>Cytophagales</taxon>
        <taxon>Cyclobacteriaceae</taxon>
        <taxon>Cyclobacterium</taxon>
    </lineage>
</organism>
<dbReference type="RefSeq" id="WP_048640366.1">
    <property type="nucleotide sequence ID" value="NZ_CP012040.1"/>
</dbReference>
<name>A0A0H4PNQ2_9BACT</name>
<evidence type="ECO:0000313" key="3">
    <source>
        <dbReference type="Proteomes" id="UP000036520"/>
    </source>
</evidence>